<evidence type="ECO:0000256" key="4">
    <source>
        <dbReference type="PROSITE-ProRule" id="PRU00169"/>
    </source>
</evidence>
<keyword evidence="7" id="KW-1185">Reference proteome</keyword>
<dbReference type="Gene3D" id="3.40.50.2300">
    <property type="match status" value="1"/>
</dbReference>
<dbReference type="KEGG" id="ceu:A7L45_17375"/>
<dbReference type="SMART" id="SM00448">
    <property type="entry name" value="REC"/>
    <property type="match status" value="1"/>
</dbReference>
<evidence type="ECO:0000256" key="2">
    <source>
        <dbReference type="ARBA" id="ARBA00022553"/>
    </source>
</evidence>
<evidence type="ECO:0000259" key="5">
    <source>
        <dbReference type="PROSITE" id="PS50110"/>
    </source>
</evidence>
<dbReference type="OrthoDB" id="9808843at2"/>
<dbReference type="GO" id="GO:0000160">
    <property type="term" value="P:phosphorelay signal transduction system"/>
    <property type="evidence" value="ECO:0007669"/>
    <property type="project" value="InterPro"/>
</dbReference>
<proteinExistence type="predicted"/>
<dbReference type="SUPFAM" id="SSF52172">
    <property type="entry name" value="CheY-like"/>
    <property type="match status" value="1"/>
</dbReference>
<dbReference type="InterPro" id="IPR011006">
    <property type="entry name" value="CheY-like_superfamily"/>
</dbReference>
<name>A0A1J0GJX9_9CLOT</name>
<organism evidence="6 7">
    <name type="scientific">Clostridium estertheticum subsp. estertheticum</name>
    <dbReference type="NCBI Taxonomy" id="1552"/>
    <lineage>
        <taxon>Bacteria</taxon>
        <taxon>Bacillati</taxon>
        <taxon>Bacillota</taxon>
        <taxon>Clostridia</taxon>
        <taxon>Eubacteriales</taxon>
        <taxon>Clostridiaceae</taxon>
        <taxon>Clostridium</taxon>
    </lineage>
</organism>
<accession>A0A1J0GJX9</accession>
<dbReference type="EMBL" id="CP015756">
    <property type="protein sequence ID" value="APC41714.1"/>
    <property type="molecule type" value="Genomic_DNA"/>
</dbReference>
<comment type="function">
    <text evidence="3">May play the central regulatory role in sporulation. It may be an element of the effector pathway responsible for the activation of sporulation genes in response to nutritional stress. Spo0A may act in concert with spo0H (a sigma factor) to control the expression of some genes that are critical to the sporulation process.</text>
</comment>
<protein>
    <recommendedName>
        <fullName evidence="1">Stage 0 sporulation protein A homolog</fullName>
    </recommendedName>
</protein>
<dbReference type="STRING" id="1552.A7L45_17375"/>
<dbReference type="Pfam" id="PF00072">
    <property type="entry name" value="Response_reg"/>
    <property type="match status" value="1"/>
</dbReference>
<dbReference type="PANTHER" id="PTHR44591:SF3">
    <property type="entry name" value="RESPONSE REGULATORY DOMAIN-CONTAINING PROTEIN"/>
    <property type="match status" value="1"/>
</dbReference>
<dbReference type="PANTHER" id="PTHR44591">
    <property type="entry name" value="STRESS RESPONSE REGULATOR PROTEIN 1"/>
    <property type="match status" value="1"/>
</dbReference>
<reference evidence="7" key="1">
    <citation type="journal article" date="2016" name="Front. Microbiol.">
        <title>Complete Genome Sequence of Clostridium estertheticum DSM 8809, a Microbe Identified in Spoiled Vacuum Packed Beef.</title>
        <authorList>
            <person name="Yu Z."/>
            <person name="Gunn L."/>
            <person name="Brennan E."/>
            <person name="Reid R."/>
            <person name="Wall P.G."/>
            <person name="Gaora O.P."/>
            <person name="Hurley D."/>
            <person name="Bolton D."/>
            <person name="Fanning S."/>
        </authorList>
    </citation>
    <scope>NUCLEOTIDE SEQUENCE [LARGE SCALE GENOMIC DNA]</scope>
    <source>
        <strain evidence="7">DSM 8809</strain>
    </source>
</reference>
<gene>
    <name evidence="6" type="ORF">A7L45_17375</name>
</gene>
<dbReference type="InterPro" id="IPR050595">
    <property type="entry name" value="Bact_response_regulator"/>
</dbReference>
<evidence type="ECO:0000256" key="3">
    <source>
        <dbReference type="ARBA" id="ARBA00024867"/>
    </source>
</evidence>
<feature type="modified residue" description="4-aspartylphosphate" evidence="4">
    <location>
        <position position="55"/>
    </location>
</feature>
<dbReference type="RefSeq" id="WP_071614007.1">
    <property type="nucleotide sequence ID" value="NZ_CP015756.1"/>
</dbReference>
<dbReference type="Proteomes" id="UP000182569">
    <property type="component" value="Chromosome"/>
</dbReference>
<evidence type="ECO:0000313" key="6">
    <source>
        <dbReference type="EMBL" id="APC41714.1"/>
    </source>
</evidence>
<feature type="domain" description="Response regulatory" evidence="5">
    <location>
        <begin position="3"/>
        <end position="122"/>
    </location>
</feature>
<evidence type="ECO:0000313" key="7">
    <source>
        <dbReference type="Proteomes" id="UP000182569"/>
    </source>
</evidence>
<evidence type="ECO:0000256" key="1">
    <source>
        <dbReference type="ARBA" id="ARBA00018672"/>
    </source>
</evidence>
<dbReference type="AlphaFoldDB" id="A0A1J0GJX9"/>
<dbReference type="PROSITE" id="PS50110">
    <property type="entry name" value="RESPONSE_REGULATORY"/>
    <property type="match status" value="1"/>
</dbReference>
<dbReference type="InterPro" id="IPR001789">
    <property type="entry name" value="Sig_transdc_resp-reg_receiver"/>
</dbReference>
<keyword evidence="2 4" id="KW-0597">Phosphoprotein</keyword>
<sequence length="127" mass="14752">MKKILIVDDEVNNRLLLEEILEDFKERDVEILLAEDGKQALDIIKREMPSLVFLDIMMPTINGYEVCNIVKKELKLQGIYIVLLTAKGREDDKYRGRQVMCDKYITKPFHFNEVLAIAENVLGIKIL</sequence>